<feature type="region of interest" description="Disordered" evidence="1">
    <location>
        <begin position="27"/>
        <end position="54"/>
    </location>
</feature>
<evidence type="ECO:0000313" key="3">
    <source>
        <dbReference type="Proteomes" id="UP000185109"/>
    </source>
</evidence>
<protein>
    <submittedName>
        <fullName evidence="2">Uncharacterized protein</fullName>
    </submittedName>
</protein>
<proteinExistence type="predicted"/>
<organism evidence="2 3">
    <name type="scientific">Rhizobium etli 8C-3</name>
    <dbReference type="NCBI Taxonomy" id="538025"/>
    <lineage>
        <taxon>Bacteria</taxon>
        <taxon>Pseudomonadati</taxon>
        <taxon>Pseudomonadota</taxon>
        <taxon>Alphaproteobacteria</taxon>
        <taxon>Hyphomicrobiales</taxon>
        <taxon>Rhizobiaceae</taxon>
        <taxon>Rhizobium/Agrobacterium group</taxon>
        <taxon>Rhizobium</taxon>
    </lineage>
</organism>
<name>A0A1L5P8U1_RHIET</name>
<evidence type="ECO:0000256" key="1">
    <source>
        <dbReference type="SAM" id="MobiDB-lite"/>
    </source>
</evidence>
<dbReference type="AlphaFoldDB" id="A0A1L5P8U1"/>
<gene>
    <name evidence="2" type="ORF">AM571_CH03806</name>
</gene>
<reference evidence="2 3" key="1">
    <citation type="submission" date="2016-09" db="EMBL/GenBank/DDBJ databases">
        <title>The complete genome sequences of Rhizobium gallicum, symbiovars gallicum and phaseoli, symbionts associated to common bean (Phaseolus vulgaris).</title>
        <authorList>
            <person name="Bustos P."/>
            <person name="Santamaria R.I."/>
            <person name="Perez-Carrascal O.M."/>
            <person name="Juarez S."/>
            <person name="Lozano L."/>
            <person name="Martinez-Flores I."/>
            <person name="Martinez-Romero E."/>
            <person name="Cevallos M."/>
            <person name="Romero D."/>
            <person name="Davila G."/>
            <person name="Gonzalez V."/>
        </authorList>
    </citation>
    <scope>NUCLEOTIDE SEQUENCE [LARGE SCALE GENOMIC DNA]</scope>
    <source>
        <strain evidence="2 3">8C-3</strain>
    </source>
</reference>
<dbReference type="EMBL" id="CP017241">
    <property type="protein sequence ID" value="APO76588.1"/>
    <property type="molecule type" value="Genomic_DNA"/>
</dbReference>
<sequence>MRFRASLQLLPMYELARHLMPFAMRRSINRRRPQTNRGAKSRRTVTKLHPKLIV</sequence>
<evidence type="ECO:0000313" key="2">
    <source>
        <dbReference type="EMBL" id="APO76588.1"/>
    </source>
</evidence>
<accession>A0A1L5P8U1</accession>
<dbReference type="Proteomes" id="UP000185109">
    <property type="component" value="Chromosome"/>
</dbReference>